<name>A0A1G7AS31_9PROT</name>
<reference evidence="2 3" key="1">
    <citation type="submission" date="2016-10" db="EMBL/GenBank/DDBJ databases">
        <authorList>
            <person name="de Groot N.N."/>
        </authorList>
    </citation>
    <scope>NUCLEOTIDE SEQUENCE [LARGE SCALE GENOMIC DNA]</scope>
    <source>
        <strain evidence="2 3">CPCC 100156</strain>
    </source>
</reference>
<evidence type="ECO:0000256" key="1">
    <source>
        <dbReference type="SAM" id="MobiDB-lite"/>
    </source>
</evidence>
<organism evidence="2 3">
    <name type="scientific">Belnapia rosea</name>
    <dbReference type="NCBI Taxonomy" id="938405"/>
    <lineage>
        <taxon>Bacteria</taxon>
        <taxon>Pseudomonadati</taxon>
        <taxon>Pseudomonadota</taxon>
        <taxon>Alphaproteobacteria</taxon>
        <taxon>Acetobacterales</taxon>
        <taxon>Roseomonadaceae</taxon>
        <taxon>Belnapia</taxon>
    </lineage>
</organism>
<proteinExistence type="predicted"/>
<sequence length="426" mass="46905">MTRRKTAPPAAGMPRPHLDARPHLRRRDALALAMVLVSPPLLSPRPARAIPTLAALATWENFKIAASVVGSIGSAVTAAFTARRALAAPPETAVERAVQVLTAQPALLDEMLNFRMVIREELERSRVHEMTDELRGRAETARDFLLGMPEGPRRLELSAREFMEVSLILNKLAGYGSAAIFPSYAVGCGVQLLLAKMAMGDRDGPQPADIRRRIERHRRLIAGWTDSGRPTNPAALAAGLQPEIFGTEEWLAGPSVVRLAETVVRTDTQVPQVVNGQARTVTESRWHVNELSIAFLGFDAAGEPRTDRRVTRTLNFAPGAERPYRYAFRASVGHYPNATPVEQMVRFPCLTSNDSWTSWEAQPDGQGRVQLPNGLAQVHDGKRACIADTYRAKRARLLELRDQEAKFLDAQAAMVACIEHLGRIEV</sequence>
<accession>A0A1G7AS31</accession>
<dbReference type="Proteomes" id="UP000198925">
    <property type="component" value="Unassembled WGS sequence"/>
</dbReference>
<dbReference type="EMBL" id="FMZX01000021">
    <property type="protein sequence ID" value="SDE17347.1"/>
    <property type="molecule type" value="Genomic_DNA"/>
</dbReference>
<keyword evidence="3" id="KW-1185">Reference proteome</keyword>
<evidence type="ECO:0000313" key="2">
    <source>
        <dbReference type="EMBL" id="SDE17347.1"/>
    </source>
</evidence>
<gene>
    <name evidence="2" type="ORF">SAMN04487779_102110</name>
</gene>
<dbReference type="RefSeq" id="WP_143018250.1">
    <property type="nucleotide sequence ID" value="NZ_FMZX01000021.1"/>
</dbReference>
<protein>
    <submittedName>
        <fullName evidence="2">Uncharacterized protein</fullName>
    </submittedName>
</protein>
<feature type="region of interest" description="Disordered" evidence="1">
    <location>
        <begin position="1"/>
        <end position="22"/>
    </location>
</feature>
<evidence type="ECO:0000313" key="3">
    <source>
        <dbReference type="Proteomes" id="UP000198925"/>
    </source>
</evidence>
<dbReference type="AlphaFoldDB" id="A0A1G7AS31"/>